<keyword evidence="8" id="KW-1185">Reference proteome</keyword>
<comment type="subcellular location">
    <subcellularLocation>
        <location evidence="1">Membrane</location>
        <topology evidence="1">Multi-pass membrane protein</topology>
    </subcellularLocation>
</comment>
<protein>
    <submittedName>
        <fullName evidence="7">Cation:H+ antiporter</fullName>
    </submittedName>
</protein>
<feature type="transmembrane region" description="Helical" evidence="5">
    <location>
        <begin position="99"/>
        <end position="118"/>
    </location>
</feature>
<evidence type="ECO:0000313" key="8">
    <source>
        <dbReference type="Proteomes" id="UP000198680"/>
    </source>
</evidence>
<dbReference type="InterPro" id="IPR004837">
    <property type="entry name" value="NaCa_Exmemb"/>
</dbReference>
<dbReference type="GO" id="GO:0016020">
    <property type="term" value="C:membrane"/>
    <property type="evidence" value="ECO:0007669"/>
    <property type="project" value="UniProtKB-SubCell"/>
</dbReference>
<dbReference type="Pfam" id="PF01699">
    <property type="entry name" value="Na_Ca_ex"/>
    <property type="match status" value="2"/>
</dbReference>
<dbReference type="InterPro" id="IPR044880">
    <property type="entry name" value="NCX_ion-bd_dom_sf"/>
</dbReference>
<keyword evidence="4 5" id="KW-0472">Membrane</keyword>
<evidence type="ECO:0000256" key="4">
    <source>
        <dbReference type="ARBA" id="ARBA00023136"/>
    </source>
</evidence>
<gene>
    <name evidence="7" type="ORF">SAMN05660642_01088</name>
</gene>
<feature type="domain" description="Sodium/calcium exchanger membrane region" evidence="6">
    <location>
        <begin position="3"/>
        <end position="138"/>
    </location>
</feature>
<sequence>MTSVFVFISGATLLVVSAEKLITHLVGAASGLRIPLFLLAVVFTGVEFDDIALGVGLNLEDLSGVALGVVFGTALSFTGVVLAVAAVIRPSQVAIPRDYLVLFAAAPLVMVAVTLAGPLTVTDGLLLLGLFVLFVTYVAARELRRSVAVFRDVEVYEAAVAEAGDDVPSLRAAGTDVRPAPAVGAGARAGAERTQQVVEEAPRTDERDLPGWAHLGLAVVALAGLVVGAATVSTGTEGILAAYGLEGTVFGATIATAVLTMEDVFLTVEPFRRGVPEIGVGNVIGSVVFSVTGKLGITLLAGGIVVGRDVFTWHLPALVVLTALAAYLLSTGRLTRWHGGTLLALYGVYWVVSLVAFGEVPVELG</sequence>
<dbReference type="RefSeq" id="WP_091214802.1">
    <property type="nucleotide sequence ID" value="NZ_FNHE01000002.1"/>
</dbReference>
<dbReference type="Proteomes" id="UP000198680">
    <property type="component" value="Unassembled WGS sequence"/>
</dbReference>
<dbReference type="AlphaFoldDB" id="A0A1G9NLW3"/>
<feature type="transmembrane region" description="Helical" evidence="5">
    <location>
        <begin position="280"/>
        <end position="305"/>
    </location>
</feature>
<evidence type="ECO:0000313" key="7">
    <source>
        <dbReference type="EMBL" id="SDL87341.1"/>
    </source>
</evidence>
<accession>A0A1G9NLW3</accession>
<dbReference type="EMBL" id="FNHE01000002">
    <property type="protein sequence ID" value="SDL87341.1"/>
    <property type="molecule type" value="Genomic_DNA"/>
</dbReference>
<evidence type="ECO:0000256" key="1">
    <source>
        <dbReference type="ARBA" id="ARBA00004141"/>
    </source>
</evidence>
<reference evidence="8" key="1">
    <citation type="submission" date="2016-10" db="EMBL/GenBank/DDBJ databases">
        <authorList>
            <person name="Varghese N."/>
            <person name="Submissions S."/>
        </authorList>
    </citation>
    <scope>NUCLEOTIDE SEQUENCE [LARGE SCALE GENOMIC DNA]</scope>
    <source>
        <strain evidence="8">DSM 45419</strain>
    </source>
</reference>
<feature type="domain" description="Sodium/calcium exchanger membrane region" evidence="6">
    <location>
        <begin position="215"/>
        <end position="354"/>
    </location>
</feature>
<feature type="transmembrane region" description="Helical" evidence="5">
    <location>
        <begin position="124"/>
        <end position="140"/>
    </location>
</feature>
<keyword evidence="2 5" id="KW-0812">Transmembrane</keyword>
<evidence type="ECO:0000256" key="5">
    <source>
        <dbReference type="SAM" id="Phobius"/>
    </source>
</evidence>
<evidence type="ECO:0000259" key="6">
    <source>
        <dbReference type="Pfam" id="PF01699"/>
    </source>
</evidence>
<evidence type="ECO:0000256" key="2">
    <source>
        <dbReference type="ARBA" id="ARBA00022692"/>
    </source>
</evidence>
<keyword evidence="3 5" id="KW-1133">Transmembrane helix</keyword>
<feature type="transmembrane region" description="Helical" evidence="5">
    <location>
        <begin position="311"/>
        <end position="330"/>
    </location>
</feature>
<proteinExistence type="predicted"/>
<dbReference type="Gene3D" id="1.20.1420.30">
    <property type="entry name" value="NCX, central ion-binding region"/>
    <property type="match status" value="1"/>
</dbReference>
<feature type="transmembrane region" description="Helical" evidence="5">
    <location>
        <begin position="212"/>
        <end position="232"/>
    </location>
</feature>
<dbReference type="OrthoDB" id="3569277at2"/>
<feature type="transmembrane region" description="Helical" evidence="5">
    <location>
        <begin position="65"/>
        <end position="87"/>
    </location>
</feature>
<organism evidence="7 8">
    <name type="scientific">Geodermatophilus siccatus</name>
    <dbReference type="NCBI Taxonomy" id="1137991"/>
    <lineage>
        <taxon>Bacteria</taxon>
        <taxon>Bacillati</taxon>
        <taxon>Actinomycetota</taxon>
        <taxon>Actinomycetes</taxon>
        <taxon>Geodermatophilales</taxon>
        <taxon>Geodermatophilaceae</taxon>
        <taxon>Geodermatophilus</taxon>
    </lineage>
</organism>
<evidence type="ECO:0000256" key="3">
    <source>
        <dbReference type="ARBA" id="ARBA00022989"/>
    </source>
</evidence>
<feature type="transmembrane region" description="Helical" evidence="5">
    <location>
        <begin position="238"/>
        <end position="259"/>
    </location>
</feature>
<name>A0A1G9NLW3_9ACTN</name>
<feature type="transmembrane region" description="Helical" evidence="5">
    <location>
        <begin position="342"/>
        <end position="362"/>
    </location>
</feature>
<dbReference type="GO" id="GO:0055085">
    <property type="term" value="P:transmembrane transport"/>
    <property type="evidence" value="ECO:0007669"/>
    <property type="project" value="InterPro"/>
</dbReference>
<dbReference type="STRING" id="1137991.SAMN05660642_01088"/>